<dbReference type="InterPro" id="IPR025906">
    <property type="entry name" value="YjfB_motility"/>
</dbReference>
<dbReference type="Proteomes" id="UP000587070">
    <property type="component" value="Unassembled WGS sequence"/>
</dbReference>
<reference evidence="1 2" key="1">
    <citation type="submission" date="2020-08" db="EMBL/GenBank/DDBJ databases">
        <title>Genome sequencing of Purple Non-Sulfur Bacteria from various extreme environments.</title>
        <authorList>
            <person name="Mayer M."/>
        </authorList>
    </citation>
    <scope>NUCLEOTIDE SEQUENCE [LARGE SCALE GENOMIC DNA]</scope>
    <source>
        <strain evidence="1 2">2761</strain>
    </source>
</reference>
<evidence type="ECO:0000313" key="2">
    <source>
        <dbReference type="Proteomes" id="UP000587070"/>
    </source>
</evidence>
<accession>A0A840FVJ8</accession>
<sequence>MDISSIASVPSSIAQAKTGDAIAVTVLRKSLDLQAQAAMQLIAALPQATTNNPPNLGQGVNTFA</sequence>
<name>A0A840FVJ8_RHOTE</name>
<evidence type="ECO:0000313" key="1">
    <source>
        <dbReference type="EMBL" id="MBB4246117.1"/>
    </source>
</evidence>
<dbReference type="EMBL" id="JACIGE010000001">
    <property type="protein sequence ID" value="MBB4246117.1"/>
    <property type="molecule type" value="Genomic_DNA"/>
</dbReference>
<keyword evidence="2" id="KW-1185">Reference proteome</keyword>
<dbReference type="RefSeq" id="WP_153114902.1">
    <property type="nucleotide sequence ID" value="NZ_JACIGE010000001.1"/>
</dbReference>
<evidence type="ECO:0008006" key="3">
    <source>
        <dbReference type="Google" id="ProtNLM"/>
    </source>
</evidence>
<dbReference type="AlphaFoldDB" id="A0A840FVJ8"/>
<organism evidence="1 2">
    <name type="scientific">Rhodocyclus tenuis</name>
    <name type="common">Rhodospirillum tenue</name>
    <dbReference type="NCBI Taxonomy" id="1066"/>
    <lineage>
        <taxon>Bacteria</taxon>
        <taxon>Pseudomonadati</taxon>
        <taxon>Pseudomonadota</taxon>
        <taxon>Betaproteobacteria</taxon>
        <taxon>Rhodocyclales</taxon>
        <taxon>Rhodocyclaceae</taxon>
        <taxon>Rhodocyclus</taxon>
    </lineage>
</organism>
<dbReference type="Pfam" id="PF14070">
    <property type="entry name" value="YjfB_motility"/>
    <property type="match status" value="1"/>
</dbReference>
<protein>
    <recommendedName>
        <fullName evidence="3">Motility protein</fullName>
    </recommendedName>
</protein>
<comment type="caution">
    <text evidence="1">The sequence shown here is derived from an EMBL/GenBank/DDBJ whole genome shotgun (WGS) entry which is preliminary data.</text>
</comment>
<proteinExistence type="predicted"/>
<gene>
    <name evidence="1" type="ORF">GGD90_000466</name>
</gene>